<dbReference type="GO" id="GO:0000963">
    <property type="term" value="P:mitochondrial RNA processing"/>
    <property type="evidence" value="ECO:0007669"/>
    <property type="project" value="TreeGrafter"/>
</dbReference>
<dbReference type="Proteomes" id="UP001152797">
    <property type="component" value="Unassembled WGS sequence"/>
</dbReference>
<evidence type="ECO:0000313" key="3">
    <source>
        <dbReference type="EMBL" id="CAL4796895.1"/>
    </source>
</evidence>
<reference evidence="1" key="1">
    <citation type="submission" date="2022-10" db="EMBL/GenBank/DDBJ databases">
        <authorList>
            <person name="Chen Y."/>
            <person name="Dougan E. K."/>
            <person name="Chan C."/>
            <person name="Rhodes N."/>
            <person name="Thang M."/>
        </authorList>
    </citation>
    <scope>NUCLEOTIDE SEQUENCE</scope>
</reference>
<dbReference type="GO" id="GO:0044528">
    <property type="term" value="P:regulation of mitochondrial mRNA stability"/>
    <property type="evidence" value="ECO:0007669"/>
    <property type="project" value="TreeGrafter"/>
</dbReference>
<dbReference type="EMBL" id="CAMXCT030004560">
    <property type="protein sequence ID" value="CAL4796895.1"/>
    <property type="molecule type" value="Genomic_DNA"/>
</dbReference>
<keyword evidence="4" id="KW-1185">Reference proteome</keyword>
<comment type="caution">
    <text evidence="1">The sequence shown here is derived from an EMBL/GenBank/DDBJ whole genome shotgun (WGS) entry which is preliminary data.</text>
</comment>
<dbReference type="GO" id="GO:0003723">
    <property type="term" value="F:RNA binding"/>
    <property type="evidence" value="ECO:0007669"/>
    <property type="project" value="TreeGrafter"/>
</dbReference>
<dbReference type="InterPro" id="IPR050870">
    <property type="entry name" value="FAST_kinase"/>
</dbReference>
<dbReference type="PANTHER" id="PTHR21228">
    <property type="entry name" value="FAST LEU-RICH DOMAIN-CONTAINING"/>
    <property type="match status" value="1"/>
</dbReference>
<keyword evidence="3" id="KW-0418">Kinase</keyword>
<dbReference type="AlphaFoldDB" id="A0A9P1GE10"/>
<dbReference type="OrthoDB" id="203730at2759"/>
<evidence type="ECO:0000313" key="2">
    <source>
        <dbReference type="EMBL" id="CAL1162958.1"/>
    </source>
</evidence>
<dbReference type="PANTHER" id="PTHR21228:SF40">
    <property type="entry name" value="LD45607P"/>
    <property type="match status" value="1"/>
</dbReference>
<dbReference type="GO" id="GO:0016301">
    <property type="term" value="F:kinase activity"/>
    <property type="evidence" value="ECO:0007669"/>
    <property type="project" value="UniProtKB-KW"/>
</dbReference>
<protein>
    <submittedName>
        <fullName evidence="3">FAST kinase leucine-rich domain-containing protein</fullName>
    </submittedName>
</protein>
<name>A0A9P1GE10_9DINO</name>
<sequence>MSDLAKEAAAYAETRQLDAQCMANTLWTFASLSWRDVPLLVAFSRARETVLGGGEQELGSFLWAMGKLCYEDPQLMADVAAVSMARLKEFSSRGLVSIAWYLGTLSRSVSAGGTCKKPLLHAIAASLSPEDMACQDVANVAWTFARLIVDDSACKVVLTDAFLHAPSGQFKLQELSNLA</sequence>
<dbReference type="EMBL" id="CAMXCT020004560">
    <property type="protein sequence ID" value="CAL1162958.1"/>
    <property type="molecule type" value="Genomic_DNA"/>
</dbReference>
<accession>A0A9P1GE10</accession>
<proteinExistence type="predicted"/>
<dbReference type="EMBL" id="CAMXCT010004560">
    <property type="protein sequence ID" value="CAI4009583.1"/>
    <property type="molecule type" value="Genomic_DNA"/>
</dbReference>
<dbReference type="GO" id="GO:0005759">
    <property type="term" value="C:mitochondrial matrix"/>
    <property type="evidence" value="ECO:0007669"/>
    <property type="project" value="TreeGrafter"/>
</dbReference>
<keyword evidence="3" id="KW-0808">Transferase</keyword>
<evidence type="ECO:0000313" key="4">
    <source>
        <dbReference type="Proteomes" id="UP001152797"/>
    </source>
</evidence>
<reference evidence="2" key="2">
    <citation type="submission" date="2024-04" db="EMBL/GenBank/DDBJ databases">
        <authorList>
            <person name="Chen Y."/>
            <person name="Shah S."/>
            <person name="Dougan E. K."/>
            <person name="Thang M."/>
            <person name="Chan C."/>
        </authorList>
    </citation>
    <scope>NUCLEOTIDE SEQUENCE [LARGE SCALE GENOMIC DNA]</scope>
</reference>
<gene>
    <name evidence="1" type="ORF">C1SCF055_LOCUS34931</name>
</gene>
<dbReference type="GO" id="GO:0035770">
    <property type="term" value="C:ribonucleoprotein granule"/>
    <property type="evidence" value="ECO:0007669"/>
    <property type="project" value="TreeGrafter"/>
</dbReference>
<evidence type="ECO:0000313" key="1">
    <source>
        <dbReference type="EMBL" id="CAI4009583.1"/>
    </source>
</evidence>
<organism evidence="1">
    <name type="scientific">Cladocopium goreaui</name>
    <dbReference type="NCBI Taxonomy" id="2562237"/>
    <lineage>
        <taxon>Eukaryota</taxon>
        <taxon>Sar</taxon>
        <taxon>Alveolata</taxon>
        <taxon>Dinophyceae</taxon>
        <taxon>Suessiales</taxon>
        <taxon>Symbiodiniaceae</taxon>
        <taxon>Cladocopium</taxon>
    </lineage>
</organism>